<protein>
    <submittedName>
        <fullName evidence="1">Response regulator transcription factor</fullName>
    </submittedName>
</protein>
<dbReference type="Proteomes" id="UP000304953">
    <property type="component" value="Unassembled WGS sequence"/>
</dbReference>
<name>A0AC61RZF7_9FIRM</name>
<gene>
    <name evidence="1" type="ORF">E5329_05370</name>
</gene>
<evidence type="ECO:0000313" key="1">
    <source>
        <dbReference type="EMBL" id="TGY97339.1"/>
    </source>
</evidence>
<sequence>MIKILIVEDDPNIAKLVEATVAIGGYEGIVCNNGAEAFEKIEHESYDLILLDVMLPDMDGFEIVQKRTNKDAPVIFITAKQELTDKVKGLRLGAEDYIVKPFEAMELLARIEVILRRVKRTENTYFYGNISVNVEEHTCKCDGVEVYLTPKEFEVLVFFIQHKDVAISRDRLLAAVWGFEYEGETRTIDIHIQQLRKKLNLKDKLVTIPKLGYRLESAKE</sequence>
<accession>A0AC61RZF7</accession>
<evidence type="ECO:0000313" key="2">
    <source>
        <dbReference type="Proteomes" id="UP000304953"/>
    </source>
</evidence>
<organism evidence="1 2">
    <name type="scientific">Petralouisia muris</name>
    <dbReference type="NCBI Taxonomy" id="3032872"/>
    <lineage>
        <taxon>Bacteria</taxon>
        <taxon>Bacillati</taxon>
        <taxon>Bacillota</taxon>
        <taxon>Clostridia</taxon>
        <taxon>Lachnospirales</taxon>
        <taxon>Lachnospiraceae</taxon>
        <taxon>Petralouisia</taxon>
    </lineage>
</organism>
<keyword evidence="2" id="KW-1185">Reference proteome</keyword>
<comment type="caution">
    <text evidence="1">The sequence shown here is derived from an EMBL/GenBank/DDBJ whole genome shotgun (WGS) entry which is preliminary data.</text>
</comment>
<dbReference type="EMBL" id="SRYA01000008">
    <property type="protein sequence ID" value="TGY97339.1"/>
    <property type="molecule type" value="Genomic_DNA"/>
</dbReference>
<reference evidence="1" key="1">
    <citation type="submission" date="2019-04" db="EMBL/GenBank/DDBJ databases">
        <title>Microbes associate with the intestines of laboratory mice.</title>
        <authorList>
            <person name="Navarre W."/>
            <person name="Wong E."/>
            <person name="Huang K."/>
            <person name="Tropini C."/>
            <person name="Ng K."/>
            <person name="Yu B."/>
        </authorList>
    </citation>
    <scope>NUCLEOTIDE SEQUENCE</scope>
    <source>
        <strain evidence="1">NM01_1-7b</strain>
    </source>
</reference>
<proteinExistence type="predicted"/>